<sequence length="110" mass="12070">MRAVGIALSLYYDKYGTFCVYNAGSGGWGWLNYTYSSPYGVAQQLVNLGYLWGVPVDPTQGESGGYMVVCSPDNFTLYATLERASVMPNCSMNSVTDYDTAYGKNYCISQ</sequence>
<comment type="caution">
    <text evidence="1">The sequence shown here is derived from an EMBL/GenBank/DDBJ whole genome shotgun (WGS) entry which is preliminary data.</text>
</comment>
<proteinExistence type="predicted"/>
<reference evidence="1 2" key="1">
    <citation type="journal article" date="2016" name="Nat. Commun.">
        <title>Thousands of microbial genomes shed light on interconnected biogeochemical processes in an aquifer system.</title>
        <authorList>
            <person name="Anantharaman K."/>
            <person name="Brown C.T."/>
            <person name="Hug L.A."/>
            <person name="Sharon I."/>
            <person name="Castelle C.J."/>
            <person name="Probst A.J."/>
            <person name="Thomas B.C."/>
            <person name="Singh A."/>
            <person name="Wilkins M.J."/>
            <person name="Karaoz U."/>
            <person name="Brodie E.L."/>
            <person name="Williams K.H."/>
            <person name="Hubbard S.S."/>
            <person name="Banfield J.F."/>
        </authorList>
    </citation>
    <scope>NUCLEOTIDE SEQUENCE [LARGE SCALE GENOMIC DNA]</scope>
</reference>
<organism evidence="1 2">
    <name type="scientific">Candidatus Nomurabacteria bacterium RIFCSPLOWO2_02_FULL_40_67</name>
    <dbReference type="NCBI Taxonomy" id="1801787"/>
    <lineage>
        <taxon>Bacteria</taxon>
        <taxon>Candidatus Nomuraibacteriota</taxon>
    </lineage>
</organism>
<dbReference type="Proteomes" id="UP000177693">
    <property type="component" value="Unassembled WGS sequence"/>
</dbReference>
<dbReference type="AlphaFoldDB" id="A0A1F6Y2U9"/>
<protein>
    <submittedName>
        <fullName evidence="1">Uncharacterized protein</fullName>
    </submittedName>
</protein>
<gene>
    <name evidence="1" type="ORF">A3I23_02230</name>
</gene>
<evidence type="ECO:0000313" key="2">
    <source>
        <dbReference type="Proteomes" id="UP000177693"/>
    </source>
</evidence>
<name>A0A1F6Y2U9_9BACT</name>
<accession>A0A1F6Y2U9</accession>
<evidence type="ECO:0000313" key="1">
    <source>
        <dbReference type="EMBL" id="OGJ00703.1"/>
    </source>
</evidence>
<dbReference type="EMBL" id="MFVL01000029">
    <property type="protein sequence ID" value="OGJ00703.1"/>
    <property type="molecule type" value="Genomic_DNA"/>
</dbReference>